<protein>
    <submittedName>
        <fullName evidence="1">Uncharacterized protein</fullName>
    </submittedName>
</protein>
<organism evidence="1 2">
    <name type="scientific">Araneus ventricosus</name>
    <name type="common">Orbweaver spider</name>
    <name type="synonym">Epeira ventricosa</name>
    <dbReference type="NCBI Taxonomy" id="182803"/>
    <lineage>
        <taxon>Eukaryota</taxon>
        <taxon>Metazoa</taxon>
        <taxon>Ecdysozoa</taxon>
        <taxon>Arthropoda</taxon>
        <taxon>Chelicerata</taxon>
        <taxon>Arachnida</taxon>
        <taxon>Araneae</taxon>
        <taxon>Araneomorphae</taxon>
        <taxon>Entelegynae</taxon>
        <taxon>Araneoidea</taxon>
        <taxon>Araneidae</taxon>
        <taxon>Araneus</taxon>
    </lineage>
</organism>
<reference evidence="1 2" key="1">
    <citation type="journal article" date="2019" name="Sci. Rep.">
        <title>Orb-weaving spider Araneus ventricosus genome elucidates the spidroin gene catalogue.</title>
        <authorList>
            <person name="Kono N."/>
            <person name="Nakamura H."/>
            <person name="Ohtoshi R."/>
            <person name="Moran D.A.P."/>
            <person name="Shinohara A."/>
            <person name="Yoshida Y."/>
            <person name="Fujiwara M."/>
            <person name="Mori M."/>
            <person name="Tomita M."/>
            <person name="Arakawa K."/>
        </authorList>
    </citation>
    <scope>NUCLEOTIDE SEQUENCE [LARGE SCALE GENOMIC DNA]</scope>
</reference>
<gene>
    <name evidence="1" type="ORF">AVEN_242990_1</name>
</gene>
<proteinExistence type="predicted"/>
<dbReference type="AlphaFoldDB" id="A0A4Y2D4T6"/>
<keyword evidence="2" id="KW-1185">Reference proteome</keyword>
<evidence type="ECO:0000313" key="2">
    <source>
        <dbReference type="Proteomes" id="UP000499080"/>
    </source>
</evidence>
<name>A0A4Y2D4T6_ARAVE</name>
<evidence type="ECO:0000313" key="1">
    <source>
        <dbReference type="EMBL" id="GBM11107.1"/>
    </source>
</evidence>
<sequence length="108" mass="11820">MNDTAAVPAGSSRHHPQGRITLITKVYPSVVPTRRKVHLCGTEVCVYLFKGGNPSPTIAVVPKPLETSVFKEYNAFSFFSCYKGSHHTSAAVAAFHIEKIPHKEISLI</sequence>
<dbReference type="Proteomes" id="UP000499080">
    <property type="component" value="Unassembled WGS sequence"/>
</dbReference>
<comment type="caution">
    <text evidence="1">The sequence shown here is derived from an EMBL/GenBank/DDBJ whole genome shotgun (WGS) entry which is preliminary data.</text>
</comment>
<dbReference type="EMBL" id="BGPR01000295">
    <property type="protein sequence ID" value="GBM11107.1"/>
    <property type="molecule type" value="Genomic_DNA"/>
</dbReference>
<accession>A0A4Y2D4T6</accession>